<evidence type="ECO:0000259" key="2">
    <source>
        <dbReference type="Pfam" id="PF20434"/>
    </source>
</evidence>
<evidence type="ECO:0000313" key="4">
    <source>
        <dbReference type="Proteomes" id="UP000886887"/>
    </source>
</evidence>
<dbReference type="Pfam" id="PF20434">
    <property type="entry name" value="BD-FAE"/>
    <property type="match status" value="1"/>
</dbReference>
<dbReference type="PANTHER" id="PTHR48081">
    <property type="entry name" value="AB HYDROLASE SUPERFAMILY PROTEIN C4A8.06C"/>
    <property type="match status" value="1"/>
</dbReference>
<dbReference type="InterPro" id="IPR050300">
    <property type="entry name" value="GDXG_lipolytic_enzyme"/>
</dbReference>
<comment type="caution">
    <text evidence="3">The sequence shown here is derived from an EMBL/GenBank/DDBJ whole genome shotgun (WGS) entry which is preliminary data.</text>
</comment>
<organism evidence="3 4">
    <name type="scientific">Candidatus Onthenecus intestinigallinarum</name>
    <dbReference type="NCBI Taxonomy" id="2840875"/>
    <lineage>
        <taxon>Bacteria</taxon>
        <taxon>Bacillati</taxon>
        <taxon>Bacillota</taxon>
        <taxon>Clostridia</taxon>
        <taxon>Eubacteriales</taxon>
        <taxon>Candidatus Onthenecus</taxon>
    </lineage>
</organism>
<dbReference type="Gene3D" id="3.40.50.1820">
    <property type="entry name" value="alpha/beta hydrolase"/>
    <property type="match status" value="1"/>
</dbReference>
<evidence type="ECO:0000256" key="1">
    <source>
        <dbReference type="ARBA" id="ARBA00022801"/>
    </source>
</evidence>
<proteinExistence type="predicted"/>
<feature type="domain" description="BD-FAE-like" evidence="2">
    <location>
        <begin position="48"/>
        <end position="249"/>
    </location>
</feature>
<dbReference type="SUPFAM" id="SSF53474">
    <property type="entry name" value="alpha/beta-Hydrolases"/>
    <property type="match status" value="1"/>
</dbReference>
<evidence type="ECO:0000313" key="3">
    <source>
        <dbReference type="EMBL" id="HIQ71512.1"/>
    </source>
</evidence>
<reference evidence="3" key="1">
    <citation type="submission" date="2020-10" db="EMBL/GenBank/DDBJ databases">
        <authorList>
            <person name="Gilroy R."/>
        </authorList>
    </citation>
    <scope>NUCLEOTIDE SEQUENCE</scope>
    <source>
        <strain evidence="3">ChiSxjej2B14-6234</strain>
    </source>
</reference>
<dbReference type="EMBL" id="DVFJ01000013">
    <property type="protein sequence ID" value="HIQ71512.1"/>
    <property type="molecule type" value="Genomic_DNA"/>
</dbReference>
<keyword evidence="1 3" id="KW-0378">Hydrolase</keyword>
<reference evidence="3" key="2">
    <citation type="journal article" date="2021" name="PeerJ">
        <title>Extensive microbial diversity within the chicken gut microbiome revealed by metagenomics and culture.</title>
        <authorList>
            <person name="Gilroy R."/>
            <person name="Ravi A."/>
            <person name="Getino M."/>
            <person name="Pursley I."/>
            <person name="Horton D.L."/>
            <person name="Alikhan N.F."/>
            <person name="Baker D."/>
            <person name="Gharbi K."/>
            <person name="Hall N."/>
            <person name="Watson M."/>
            <person name="Adriaenssens E.M."/>
            <person name="Foster-Nyarko E."/>
            <person name="Jarju S."/>
            <person name="Secka A."/>
            <person name="Antonio M."/>
            <person name="Oren A."/>
            <person name="Chaudhuri R.R."/>
            <person name="La Ragione R."/>
            <person name="Hildebrand F."/>
            <person name="Pallen M.J."/>
        </authorList>
    </citation>
    <scope>NUCLEOTIDE SEQUENCE</scope>
    <source>
        <strain evidence="3">ChiSxjej2B14-6234</strain>
    </source>
</reference>
<gene>
    <name evidence="3" type="ORF">IAB73_04795</name>
</gene>
<protein>
    <submittedName>
        <fullName evidence="3">Alpha/beta hydrolase</fullName>
    </submittedName>
</protein>
<sequence length="288" mass="31656">MTQEHIIVLDHNPTLQGLVDLKTHIVYDAPDGKELALQLLKPQWKSDGRGFPLVVFIQGSGWTKPDQFWELPQLSLLARRGFVVASVTHRSCHEAPAPAFLQDVKTALRFLRAHAAQYDIDPARVCAWGTSSGGNTALLLGLTGDDPAFETEVWAGQSTRVQAVVDCFGPADLETMVRERLSQASASDHALFHALGGSDSAETCIERLRAVSPAAYVRPGLELPPFLLLHGDADPIVYYSDSEAMYERLRACGYDAQLVRVTNAPHEGTFWSLPLLEHIFAFIQARIG</sequence>
<accession>A0A9D1CQJ1</accession>
<dbReference type="Proteomes" id="UP000886887">
    <property type="component" value="Unassembled WGS sequence"/>
</dbReference>
<dbReference type="GO" id="GO:0016787">
    <property type="term" value="F:hydrolase activity"/>
    <property type="evidence" value="ECO:0007669"/>
    <property type="project" value="UniProtKB-KW"/>
</dbReference>
<dbReference type="PANTHER" id="PTHR48081:SF13">
    <property type="entry name" value="ALPHA_BETA HYDROLASE"/>
    <property type="match status" value="1"/>
</dbReference>
<dbReference type="InterPro" id="IPR029058">
    <property type="entry name" value="AB_hydrolase_fold"/>
</dbReference>
<name>A0A9D1CQJ1_9FIRM</name>
<dbReference type="InterPro" id="IPR049492">
    <property type="entry name" value="BD-FAE-like_dom"/>
</dbReference>
<dbReference type="AlphaFoldDB" id="A0A9D1CQJ1"/>